<evidence type="ECO:0000313" key="3">
    <source>
        <dbReference type="RefSeq" id="XP_026726026.1"/>
    </source>
</evidence>
<reference evidence="3" key="1">
    <citation type="submission" date="2025-08" db="UniProtKB">
        <authorList>
            <consortium name="RefSeq"/>
        </authorList>
    </citation>
    <scope>IDENTIFICATION</scope>
</reference>
<dbReference type="Proteomes" id="UP000322000">
    <property type="component" value="Chromosome 4"/>
</dbReference>
<evidence type="ECO:0000256" key="1">
    <source>
        <dbReference type="SAM" id="MobiDB-lite"/>
    </source>
</evidence>
<gene>
    <name evidence="3" type="primary">LOC113492642</name>
</gene>
<organism evidence="2 3">
    <name type="scientific">Trichoplusia ni</name>
    <name type="common">Cabbage looper</name>
    <dbReference type="NCBI Taxonomy" id="7111"/>
    <lineage>
        <taxon>Eukaryota</taxon>
        <taxon>Metazoa</taxon>
        <taxon>Ecdysozoa</taxon>
        <taxon>Arthropoda</taxon>
        <taxon>Hexapoda</taxon>
        <taxon>Insecta</taxon>
        <taxon>Pterygota</taxon>
        <taxon>Neoptera</taxon>
        <taxon>Endopterygota</taxon>
        <taxon>Lepidoptera</taxon>
        <taxon>Glossata</taxon>
        <taxon>Ditrysia</taxon>
        <taxon>Noctuoidea</taxon>
        <taxon>Noctuidae</taxon>
        <taxon>Plusiinae</taxon>
        <taxon>Trichoplusia</taxon>
    </lineage>
</organism>
<proteinExistence type="predicted"/>
<accession>A0A7E5VCL0</accession>
<feature type="region of interest" description="Disordered" evidence="1">
    <location>
        <begin position="197"/>
        <end position="217"/>
    </location>
</feature>
<dbReference type="GeneID" id="113492642"/>
<sequence length="217" mass="24764">MNIKCVINFVFLYVTSFNSPVTTSNLTIYDICPLYKKGASLNVQDLVGSWMTVYTQPKAVDCFKFHIRATTELEREQYIVRYGDFNGRVDWSSCLLQVETPLGKHFLQGNGTESGLMENIIITEEKYGEYTLQNQSADIWMVFGRRGSEVLMIRDCYGDTAAAFARAPYWPTAPELSAIFHRSGIAAQTHGRLLCEPQDNPTRQHVHTENHQHKRNC</sequence>
<name>A0A7E5VCL0_TRINI</name>
<dbReference type="RefSeq" id="XP_026726026.1">
    <property type="nucleotide sequence ID" value="XM_026870225.1"/>
</dbReference>
<dbReference type="InParanoid" id="A0A7E5VCL0"/>
<evidence type="ECO:0000313" key="2">
    <source>
        <dbReference type="Proteomes" id="UP000322000"/>
    </source>
</evidence>
<dbReference type="AlphaFoldDB" id="A0A7E5VCL0"/>
<protein>
    <submittedName>
        <fullName evidence="3">Uncharacterized protein LOC113492642</fullName>
    </submittedName>
</protein>
<keyword evidence="2" id="KW-1185">Reference proteome</keyword>
<dbReference type="OrthoDB" id="7167987at2759"/>
<dbReference type="KEGG" id="tnl:113492642"/>